<evidence type="ECO:0000256" key="1">
    <source>
        <dbReference type="SAM" id="Phobius"/>
    </source>
</evidence>
<protein>
    <recommendedName>
        <fullName evidence="4">G-protein coupled receptors family 1 profile domain-containing protein</fullName>
    </recommendedName>
</protein>
<name>A0A0R3ULL1_MESCO</name>
<feature type="transmembrane region" description="Helical" evidence="1">
    <location>
        <begin position="142"/>
        <end position="166"/>
    </location>
</feature>
<evidence type="ECO:0008006" key="4">
    <source>
        <dbReference type="Google" id="ProtNLM"/>
    </source>
</evidence>
<evidence type="ECO:0000313" key="2">
    <source>
        <dbReference type="EMBL" id="VDD82566.1"/>
    </source>
</evidence>
<evidence type="ECO:0000313" key="3">
    <source>
        <dbReference type="Proteomes" id="UP000267029"/>
    </source>
</evidence>
<feature type="transmembrane region" description="Helical" evidence="1">
    <location>
        <begin position="57"/>
        <end position="79"/>
    </location>
</feature>
<keyword evidence="3" id="KW-1185">Reference proteome</keyword>
<dbReference type="OrthoDB" id="6233165at2759"/>
<feature type="transmembrane region" description="Helical" evidence="1">
    <location>
        <begin position="255"/>
        <end position="283"/>
    </location>
</feature>
<feature type="transmembrane region" description="Helical" evidence="1">
    <location>
        <begin position="99"/>
        <end position="122"/>
    </location>
</feature>
<keyword evidence="1" id="KW-1133">Transmembrane helix</keyword>
<accession>A0A0R3ULL1</accession>
<feature type="transmembrane region" description="Helical" evidence="1">
    <location>
        <begin position="12"/>
        <end position="37"/>
    </location>
</feature>
<organism evidence="2 3">
    <name type="scientific">Mesocestoides corti</name>
    <name type="common">Flatworm</name>
    <dbReference type="NCBI Taxonomy" id="53468"/>
    <lineage>
        <taxon>Eukaryota</taxon>
        <taxon>Metazoa</taxon>
        <taxon>Spiralia</taxon>
        <taxon>Lophotrochozoa</taxon>
        <taxon>Platyhelminthes</taxon>
        <taxon>Cestoda</taxon>
        <taxon>Eucestoda</taxon>
        <taxon>Cyclophyllidea</taxon>
        <taxon>Mesocestoididae</taxon>
        <taxon>Mesocestoides</taxon>
    </lineage>
</organism>
<keyword evidence="1" id="KW-0812">Transmembrane</keyword>
<reference evidence="2 3" key="1">
    <citation type="submission" date="2018-10" db="EMBL/GenBank/DDBJ databases">
        <authorList>
            <consortium name="Pathogen Informatics"/>
        </authorList>
    </citation>
    <scope>NUCLEOTIDE SEQUENCE [LARGE SCALE GENOMIC DNA]</scope>
</reference>
<dbReference type="EMBL" id="UXSR01005533">
    <property type="protein sequence ID" value="VDD82566.1"/>
    <property type="molecule type" value="Genomic_DNA"/>
</dbReference>
<proteinExistence type="predicted"/>
<sequence>MNPRSCFHRDFGITYNIVVLASLINDNVMGAMFLRGFPWLGVPAIDFAITSHRSCKFIAFLTSFLCACRANLLLAHCLLHVFSVELHSERKTINITMGLLNMACVLVAAFMAAASPIVHGVWAIGNRFACLPDPEWPHALVIFYMVHKALFCDALAQSLVILIACFQLYQIRQHLRQTAICLRFNSESKFLLFSSLQKLREKTLRTCECLRVVYVHAGFIATLRIIQGCVTFAFANVIYGSGRRHVFESGVRETLVSYFATFDLINLCEVIANLLHTWVIYFWQMTMRNALLRCLISLFRPFKKLRDSLHGLLYTDRIGFPKEGEDNVPKERRSEPSKRREVDRAFLEYMWMLSSWLNEKELKGTLEWLVNEQGLPEELEVFMKENKILV</sequence>
<feature type="transmembrane region" description="Helical" evidence="1">
    <location>
        <begin position="212"/>
        <end position="235"/>
    </location>
</feature>
<dbReference type="AlphaFoldDB" id="A0A0R3ULL1"/>
<dbReference type="Proteomes" id="UP000267029">
    <property type="component" value="Unassembled WGS sequence"/>
</dbReference>
<gene>
    <name evidence="2" type="ORF">MCOS_LOCUS8569</name>
</gene>
<keyword evidence="1" id="KW-0472">Membrane</keyword>